<dbReference type="EMBL" id="QPJY01000003">
    <property type="protein sequence ID" value="RCX31192.1"/>
    <property type="molecule type" value="Genomic_DNA"/>
</dbReference>
<protein>
    <submittedName>
        <fullName evidence="4">NAD(P)H-dependent FMN reductase</fullName>
    </submittedName>
</protein>
<evidence type="ECO:0000259" key="3">
    <source>
        <dbReference type="Pfam" id="PF03358"/>
    </source>
</evidence>
<dbReference type="PANTHER" id="PTHR30543">
    <property type="entry name" value="CHROMATE REDUCTASE"/>
    <property type="match status" value="1"/>
</dbReference>
<name>A0A369CAY6_9GAMM</name>
<proteinExistence type="predicted"/>
<comment type="cofactor">
    <cofactor evidence="1">
        <name>FMN</name>
        <dbReference type="ChEBI" id="CHEBI:58210"/>
    </cofactor>
</comment>
<dbReference type="InterPro" id="IPR029039">
    <property type="entry name" value="Flavoprotein-like_sf"/>
</dbReference>
<sequence>MKTRTRILALAGSTRAGSWNHLLLENAAAGARQAGAEVTVVRLRDYPLPLFDEDLEAAGGLPEPGRRLRALFAAHDGLLLASPEYNGSVTAVLKNTLDWLSRGHGGAAPLSLFRGKSAALLSASPGGLGGLRGLVHARAILGNLGLLVLPEQLALPAAHEAFDATGRLRDGRRQAEAEALGARLAEITARLARDPLATAA</sequence>
<keyword evidence="2" id="KW-0285">Flavoprotein</keyword>
<feature type="domain" description="NADPH-dependent FMN reductase-like" evidence="3">
    <location>
        <begin position="5"/>
        <end position="159"/>
    </location>
</feature>
<dbReference type="Proteomes" id="UP000252707">
    <property type="component" value="Unassembled WGS sequence"/>
</dbReference>
<dbReference type="SUPFAM" id="SSF52218">
    <property type="entry name" value="Flavoproteins"/>
    <property type="match status" value="1"/>
</dbReference>
<evidence type="ECO:0000256" key="1">
    <source>
        <dbReference type="ARBA" id="ARBA00001917"/>
    </source>
</evidence>
<keyword evidence="5" id="KW-1185">Reference proteome</keyword>
<dbReference type="RefSeq" id="WP_114279374.1">
    <property type="nucleotide sequence ID" value="NZ_QPJY01000003.1"/>
</dbReference>
<gene>
    <name evidence="4" type="ORF">DFQ59_103156</name>
</gene>
<keyword evidence="2" id="KW-0288">FMN</keyword>
<dbReference type="Gene3D" id="3.40.50.360">
    <property type="match status" value="1"/>
</dbReference>
<reference evidence="4 5" key="1">
    <citation type="submission" date="2018-07" db="EMBL/GenBank/DDBJ databases">
        <title>Genomic Encyclopedia of Type Strains, Phase IV (KMG-IV): sequencing the most valuable type-strain genomes for metagenomic binning, comparative biology and taxonomic classification.</title>
        <authorList>
            <person name="Goeker M."/>
        </authorList>
    </citation>
    <scope>NUCLEOTIDE SEQUENCE [LARGE SCALE GENOMIC DNA]</scope>
    <source>
        <strain evidence="4 5">DSM 26407</strain>
    </source>
</reference>
<dbReference type="OrthoDB" id="9812295at2"/>
<evidence type="ECO:0000256" key="2">
    <source>
        <dbReference type="ARBA" id="ARBA00022643"/>
    </source>
</evidence>
<organism evidence="4 5">
    <name type="scientific">Thioalbus denitrificans</name>
    <dbReference type="NCBI Taxonomy" id="547122"/>
    <lineage>
        <taxon>Bacteria</taxon>
        <taxon>Pseudomonadati</taxon>
        <taxon>Pseudomonadota</taxon>
        <taxon>Gammaproteobacteria</taxon>
        <taxon>Chromatiales</taxon>
        <taxon>Ectothiorhodospiraceae</taxon>
        <taxon>Thioalbus</taxon>
    </lineage>
</organism>
<dbReference type="GO" id="GO:0005829">
    <property type="term" value="C:cytosol"/>
    <property type="evidence" value="ECO:0007669"/>
    <property type="project" value="TreeGrafter"/>
</dbReference>
<accession>A0A369CAY6</accession>
<dbReference type="GO" id="GO:0016491">
    <property type="term" value="F:oxidoreductase activity"/>
    <property type="evidence" value="ECO:0007669"/>
    <property type="project" value="InterPro"/>
</dbReference>
<evidence type="ECO:0000313" key="4">
    <source>
        <dbReference type="EMBL" id="RCX31192.1"/>
    </source>
</evidence>
<dbReference type="Pfam" id="PF03358">
    <property type="entry name" value="FMN_red"/>
    <property type="match status" value="1"/>
</dbReference>
<comment type="caution">
    <text evidence="4">The sequence shown here is derived from an EMBL/GenBank/DDBJ whole genome shotgun (WGS) entry which is preliminary data.</text>
</comment>
<dbReference type="GO" id="GO:0010181">
    <property type="term" value="F:FMN binding"/>
    <property type="evidence" value="ECO:0007669"/>
    <property type="project" value="TreeGrafter"/>
</dbReference>
<dbReference type="PANTHER" id="PTHR30543:SF21">
    <property type="entry name" value="NAD(P)H-DEPENDENT FMN REDUCTASE LOT6"/>
    <property type="match status" value="1"/>
</dbReference>
<dbReference type="InterPro" id="IPR005025">
    <property type="entry name" value="FMN_Rdtase-like_dom"/>
</dbReference>
<dbReference type="AlphaFoldDB" id="A0A369CAY6"/>
<dbReference type="InterPro" id="IPR050712">
    <property type="entry name" value="NAD(P)H-dep_reductase"/>
</dbReference>
<evidence type="ECO:0000313" key="5">
    <source>
        <dbReference type="Proteomes" id="UP000252707"/>
    </source>
</evidence>